<protein>
    <submittedName>
        <fullName evidence="2">Uncharacterized protein</fullName>
    </submittedName>
</protein>
<sequence length="84" mass="8714">MDVSLQRIEGSSARSRRCGTEAVYRQDQKGGQMAGTGKEVEAGSGGVKGSLDPAFEVGSHEAAQSANRIDQGNAACRRATSKVS</sequence>
<dbReference type="EMBL" id="JADMCD010000004">
    <property type="protein sequence ID" value="MBF8641019.1"/>
    <property type="molecule type" value="Genomic_DNA"/>
</dbReference>
<dbReference type="RefSeq" id="WP_177325217.1">
    <property type="nucleotide sequence ID" value="NZ_FQYS01000004.1"/>
</dbReference>
<accession>A0ABS0FKZ0</accession>
<feature type="region of interest" description="Disordered" evidence="1">
    <location>
        <begin position="1"/>
        <end position="84"/>
    </location>
</feature>
<evidence type="ECO:0000256" key="1">
    <source>
        <dbReference type="SAM" id="MobiDB-lite"/>
    </source>
</evidence>
<gene>
    <name evidence="2" type="ORF">IRZ65_10020</name>
</gene>
<name>A0ABS0FKZ0_PSELU</name>
<proteinExistence type="predicted"/>
<evidence type="ECO:0000313" key="2">
    <source>
        <dbReference type="EMBL" id="MBF8641019.1"/>
    </source>
</evidence>
<comment type="caution">
    <text evidence="2">The sequence shown here is derived from an EMBL/GenBank/DDBJ whole genome shotgun (WGS) entry which is preliminary data.</text>
</comment>
<organism evidence="2 3">
    <name type="scientific">Pseudomonas luteola</name>
    <dbReference type="NCBI Taxonomy" id="47886"/>
    <lineage>
        <taxon>Bacteria</taxon>
        <taxon>Pseudomonadati</taxon>
        <taxon>Pseudomonadota</taxon>
        <taxon>Gammaproteobacteria</taxon>
        <taxon>Pseudomonadales</taxon>
        <taxon>Pseudomonadaceae</taxon>
        <taxon>Pseudomonas</taxon>
    </lineage>
</organism>
<evidence type="ECO:0000313" key="3">
    <source>
        <dbReference type="Proteomes" id="UP000626180"/>
    </source>
</evidence>
<dbReference type="Proteomes" id="UP000626180">
    <property type="component" value="Unassembled WGS sequence"/>
</dbReference>
<keyword evidence="3" id="KW-1185">Reference proteome</keyword>
<reference evidence="2 3" key="1">
    <citation type="submission" date="2020-10" db="EMBL/GenBank/DDBJ databases">
        <title>Genome sequences of Pseudomonas isolates.</title>
        <authorList>
            <person name="Wessels L."/>
            <person name="Reich F."/>
            <person name="Hammerl J."/>
        </authorList>
    </citation>
    <scope>NUCLEOTIDE SEQUENCE [LARGE SCALE GENOMIC DNA]</scope>
    <source>
        <strain evidence="2 3">20-MO00624-0</strain>
    </source>
</reference>